<accession>A0A0V8RVX0</accession>
<proteinExistence type="predicted"/>
<dbReference type="Proteomes" id="UP000053352">
    <property type="component" value="Unassembled WGS sequence"/>
</dbReference>
<sequence>MAGTGARVAGIAVAGIAIAVIIVAIAAYLAATSGGHPSTGTPSPAPAATVTQTATQPAQPTTTATVTHTTSTMQATGTAKGLPKEIPIGLAIAVSGGYAVDGPRRLKAALLAIEEMNKLLEQAGSPYRFKPIHEDTKADPQEAVNVIKRFASEGIQIVVGPLSTSETRAVMPIANQLHIVVISPSSTGKAAAFPDDYVFRAAPPDVVQGPVLAKLIHSLGYTKLVIIARNDDYGRGLAELVKQTFEKLGGTVEEILYQPDKPDLTNEVNQLAVKVEQFGADEHTAVLIIAFDNDGTKILEQAAKTPILSRVQWFGSDSMARKTFLEKPEIAKFLEGVHFIATAPAIPKNPVAKHFEELYKQKYGEAPTTYAYYTYDATWIAMLSVLTAGTYDGRAIKAVLPTVAFHFMGATGHKMLDKNGDAALADYSILAVKDGKFVEIGVWHGSTDSAEWYQKPTA</sequence>
<dbReference type="Gene3D" id="3.40.50.2300">
    <property type="match status" value="2"/>
</dbReference>
<dbReference type="SUPFAM" id="SSF53822">
    <property type="entry name" value="Periplasmic binding protein-like I"/>
    <property type="match status" value="1"/>
</dbReference>
<dbReference type="InterPro" id="IPR028082">
    <property type="entry name" value="Peripla_BP_I"/>
</dbReference>
<keyword evidence="2 6" id="KW-0812">Transmembrane</keyword>
<protein>
    <recommendedName>
        <fullName evidence="7">Receptor ligand binding region domain-containing protein</fullName>
    </recommendedName>
</protein>
<evidence type="ECO:0000256" key="5">
    <source>
        <dbReference type="SAM" id="MobiDB-lite"/>
    </source>
</evidence>
<keyword evidence="3 6" id="KW-1133">Transmembrane helix</keyword>
<comment type="caution">
    <text evidence="8">The sequence shown here is derived from an EMBL/GenBank/DDBJ whole genome shotgun (WGS) entry which is preliminary data.</text>
</comment>
<feature type="transmembrane region" description="Helical" evidence="6">
    <location>
        <begin position="12"/>
        <end position="31"/>
    </location>
</feature>
<evidence type="ECO:0000313" key="9">
    <source>
        <dbReference type="Proteomes" id="UP000053352"/>
    </source>
</evidence>
<dbReference type="InterPro" id="IPR001828">
    <property type="entry name" value="ANF_lig-bd_rcpt"/>
</dbReference>
<dbReference type="RefSeq" id="WP_058370870.1">
    <property type="nucleotide sequence ID" value="NZ_LNTB01000001.1"/>
</dbReference>
<dbReference type="OrthoDB" id="21336at2157"/>
<evidence type="ECO:0000259" key="7">
    <source>
        <dbReference type="Pfam" id="PF01094"/>
    </source>
</evidence>
<evidence type="ECO:0000256" key="2">
    <source>
        <dbReference type="ARBA" id="ARBA00022692"/>
    </source>
</evidence>
<feature type="domain" description="Receptor ligand binding region" evidence="7">
    <location>
        <begin position="105"/>
        <end position="434"/>
    </location>
</feature>
<evidence type="ECO:0000256" key="6">
    <source>
        <dbReference type="SAM" id="Phobius"/>
    </source>
</evidence>
<evidence type="ECO:0000256" key="4">
    <source>
        <dbReference type="ARBA" id="ARBA00023136"/>
    </source>
</evidence>
<dbReference type="STRING" id="2309.CF15_05360"/>
<dbReference type="InterPro" id="IPR051010">
    <property type="entry name" value="BCAA_transport"/>
</dbReference>
<dbReference type="PANTHER" id="PTHR30483">
    <property type="entry name" value="LEUCINE-SPECIFIC-BINDING PROTEIN"/>
    <property type="match status" value="1"/>
</dbReference>
<evidence type="ECO:0000256" key="1">
    <source>
        <dbReference type="ARBA" id="ARBA00004370"/>
    </source>
</evidence>
<keyword evidence="9" id="KW-1185">Reference proteome</keyword>
<dbReference type="PANTHER" id="PTHR30483:SF40">
    <property type="entry name" value="HISTIDINE KINASE"/>
    <property type="match status" value="1"/>
</dbReference>
<dbReference type="AlphaFoldDB" id="A0A0V8RVX0"/>
<evidence type="ECO:0000313" key="8">
    <source>
        <dbReference type="EMBL" id="KSW12189.1"/>
    </source>
</evidence>
<keyword evidence="4 6" id="KW-0472">Membrane</keyword>
<name>A0A0V8RVX0_PYROC</name>
<gene>
    <name evidence="8" type="ORF">CF15_05360</name>
</gene>
<organism evidence="8 9">
    <name type="scientific">Pyrodictium occultum</name>
    <dbReference type="NCBI Taxonomy" id="2309"/>
    <lineage>
        <taxon>Archaea</taxon>
        <taxon>Thermoproteota</taxon>
        <taxon>Thermoprotei</taxon>
        <taxon>Desulfurococcales</taxon>
        <taxon>Pyrodictiaceae</taxon>
        <taxon>Pyrodictium</taxon>
    </lineage>
</organism>
<dbReference type="CDD" id="cd06346">
    <property type="entry name" value="PBP1_ABC_ligand_binding-like"/>
    <property type="match status" value="1"/>
</dbReference>
<dbReference type="Pfam" id="PF01094">
    <property type="entry name" value="ANF_receptor"/>
    <property type="match status" value="1"/>
</dbReference>
<reference evidence="8 9" key="1">
    <citation type="submission" date="2015-11" db="EMBL/GenBank/DDBJ databases">
        <title>Genome sequence of Pyrodictium occultum PL-19, a marine hyperthermophilic archaeon isolated from Volcano, Italy.</title>
        <authorList>
            <person name="Utturkar S."/>
            <person name="Huber H."/>
            <person name="Leptihn S."/>
            <person name="Brown S."/>
            <person name="Stetter K.O."/>
            <person name="Podar M."/>
        </authorList>
    </citation>
    <scope>NUCLEOTIDE SEQUENCE [LARGE SCALE GENOMIC DNA]</scope>
    <source>
        <strain evidence="8 9">PL-19</strain>
    </source>
</reference>
<evidence type="ECO:0000256" key="3">
    <source>
        <dbReference type="ARBA" id="ARBA00022989"/>
    </source>
</evidence>
<feature type="region of interest" description="Disordered" evidence="5">
    <location>
        <begin position="35"/>
        <end position="63"/>
    </location>
</feature>
<dbReference type="EMBL" id="LNTB01000001">
    <property type="protein sequence ID" value="KSW12189.1"/>
    <property type="molecule type" value="Genomic_DNA"/>
</dbReference>
<comment type="subcellular location">
    <subcellularLocation>
        <location evidence="1">Membrane</location>
    </subcellularLocation>
</comment>
<dbReference type="GO" id="GO:0016020">
    <property type="term" value="C:membrane"/>
    <property type="evidence" value="ECO:0007669"/>
    <property type="project" value="UniProtKB-SubCell"/>
</dbReference>